<dbReference type="CDD" id="cd05466">
    <property type="entry name" value="PBP2_LTTR_substrate"/>
    <property type="match status" value="1"/>
</dbReference>
<keyword evidence="7" id="KW-1185">Reference proteome</keyword>
<dbReference type="InterPro" id="IPR036390">
    <property type="entry name" value="WH_DNA-bd_sf"/>
</dbReference>
<keyword evidence="2" id="KW-0805">Transcription regulation</keyword>
<evidence type="ECO:0000313" key="6">
    <source>
        <dbReference type="EMBL" id="SCW68763.1"/>
    </source>
</evidence>
<protein>
    <submittedName>
        <fullName evidence="6">DNA-binding transcriptional regulator, LysR family</fullName>
    </submittedName>
</protein>
<dbReference type="GO" id="GO:0043565">
    <property type="term" value="F:sequence-specific DNA binding"/>
    <property type="evidence" value="ECO:0007669"/>
    <property type="project" value="TreeGrafter"/>
</dbReference>
<dbReference type="GO" id="GO:0010628">
    <property type="term" value="P:positive regulation of gene expression"/>
    <property type="evidence" value="ECO:0007669"/>
    <property type="project" value="TreeGrafter"/>
</dbReference>
<evidence type="ECO:0000256" key="2">
    <source>
        <dbReference type="ARBA" id="ARBA00023015"/>
    </source>
</evidence>
<dbReference type="GO" id="GO:0003700">
    <property type="term" value="F:DNA-binding transcription factor activity"/>
    <property type="evidence" value="ECO:0007669"/>
    <property type="project" value="InterPro"/>
</dbReference>
<dbReference type="InterPro" id="IPR036388">
    <property type="entry name" value="WH-like_DNA-bd_sf"/>
</dbReference>
<evidence type="ECO:0000313" key="7">
    <source>
        <dbReference type="Proteomes" id="UP000198601"/>
    </source>
</evidence>
<dbReference type="EMBL" id="FMTT01000029">
    <property type="protein sequence ID" value="SCW68763.1"/>
    <property type="molecule type" value="Genomic_DNA"/>
</dbReference>
<dbReference type="OrthoDB" id="63123at2"/>
<proteinExistence type="inferred from homology"/>
<feature type="domain" description="HTH lysR-type" evidence="5">
    <location>
        <begin position="3"/>
        <end position="61"/>
    </location>
</feature>
<dbReference type="PROSITE" id="PS50931">
    <property type="entry name" value="HTH_LYSR"/>
    <property type="match status" value="1"/>
</dbReference>
<evidence type="ECO:0000256" key="4">
    <source>
        <dbReference type="ARBA" id="ARBA00023163"/>
    </source>
</evidence>
<organism evidence="6 7">
    <name type="scientific">Paenibacillus tianmuensis</name>
    <dbReference type="NCBI Taxonomy" id="624147"/>
    <lineage>
        <taxon>Bacteria</taxon>
        <taxon>Bacillati</taxon>
        <taxon>Bacillota</taxon>
        <taxon>Bacilli</taxon>
        <taxon>Bacillales</taxon>
        <taxon>Paenibacillaceae</taxon>
        <taxon>Paenibacillus</taxon>
    </lineage>
</organism>
<gene>
    <name evidence="6" type="ORF">SAMN04487970_10295</name>
</gene>
<dbReference type="PRINTS" id="PR00039">
    <property type="entry name" value="HTHLYSR"/>
</dbReference>
<evidence type="ECO:0000259" key="5">
    <source>
        <dbReference type="PROSITE" id="PS50931"/>
    </source>
</evidence>
<accession>A0A1G4SHV1</accession>
<dbReference type="STRING" id="624147.SAMN04487970_10295"/>
<dbReference type="AlphaFoldDB" id="A0A1G4SHV1"/>
<dbReference type="PANTHER" id="PTHR30427">
    <property type="entry name" value="TRANSCRIPTIONAL ACTIVATOR PROTEIN LYSR"/>
    <property type="match status" value="1"/>
</dbReference>
<dbReference type="InterPro" id="IPR000847">
    <property type="entry name" value="LysR_HTH_N"/>
</dbReference>
<comment type="similarity">
    <text evidence="1">Belongs to the LysR transcriptional regulatory family.</text>
</comment>
<dbReference type="PANTHER" id="PTHR30427:SF1">
    <property type="entry name" value="TRANSCRIPTIONAL ACTIVATOR PROTEIN LYSR"/>
    <property type="match status" value="1"/>
</dbReference>
<dbReference type="Proteomes" id="UP000198601">
    <property type="component" value="Unassembled WGS sequence"/>
</dbReference>
<dbReference type="Gene3D" id="1.10.10.10">
    <property type="entry name" value="Winged helix-like DNA-binding domain superfamily/Winged helix DNA-binding domain"/>
    <property type="match status" value="1"/>
</dbReference>
<dbReference type="SUPFAM" id="SSF46785">
    <property type="entry name" value="Winged helix' DNA-binding domain"/>
    <property type="match status" value="1"/>
</dbReference>
<reference evidence="7" key="1">
    <citation type="submission" date="2016-10" db="EMBL/GenBank/DDBJ databases">
        <authorList>
            <person name="Varghese N."/>
            <person name="Submissions S."/>
        </authorList>
    </citation>
    <scope>NUCLEOTIDE SEQUENCE [LARGE SCALE GENOMIC DNA]</scope>
    <source>
        <strain evidence="7">CGMCC 1.8946</strain>
    </source>
</reference>
<dbReference type="InterPro" id="IPR005119">
    <property type="entry name" value="LysR_subst-bd"/>
</dbReference>
<sequence>MNINLNNLNVFLVVADKLNVTDASKTLFISQPAVSKSVKNLEKDLNVKLFIRDKHKGLILTDIGREIRNLAIQMKSLETRIFQLVSDEHMLLSGKIKLASFPAASAKLLPKAISSFRSHHPQVAFELDEGVSNQIKDWVRERKVEFGIVTSPFDGFEYHHLISDYMVAVLPESHKLIHDRIVPIENYQSDLIYCKGGHEDAIAKVLHENKITYSENLTVQTTETLVNMVNNHLGIGIISKFTLSSVNHQLIVKEIEPKITRNIGLIALSMEDVTPAAKEFIRIMREQAKMDNQ</sequence>
<dbReference type="Pfam" id="PF03466">
    <property type="entry name" value="LysR_substrate"/>
    <property type="match status" value="1"/>
</dbReference>
<dbReference type="SUPFAM" id="SSF53850">
    <property type="entry name" value="Periplasmic binding protein-like II"/>
    <property type="match status" value="1"/>
</dbReference>
<evidence type="ECO:0000256" key="3">
    <source>
        <dbReference type="ARBA" id="ARBA00023125"/>
    </source>
</evidence>
<evidence type="ECO:0000256" key="1">
    <source>
        <dbReference type="ARBA" id="ARBA00009437"/>
    </source>
</evidence>
<dbReference type="RefSeq" id="WP_090674172.1">
    <property type="nucleotide sequence ID" value="NZ_FMTT01000029.1"/>
</dbReference>
<dbReference type="Pfam" id="PF00126">
    <property type="entry name" value="HTH_1"/>
    <property type="match status" value="1"/>
</dbReference>
<keyword evidence="3 6" id="KW-0238">DNA-binding</keyword>
<keyword evidence="4" id="KW-0804">Transcription</keyword>
<dbReference type="Gene3D" id="3.40.190.10">
    <property type="entry name" value="Periplasmic binding protein-like II"/>
    <property type="match status" value="2"/>
</dbReference>
<name>A0A1G4SHV1_9BACL</name>